<gene>
    <name evidence="1" type="ORF">ACFQVD_36595</name>
</gene>
<dbReference type="Proteomes" id="UP001596514">
    <property type="component" value="Unassembled WGS sequence"/>
</dbReference>
<name>A0ABW2TAA3_9ACTN</name>
<comment type="caution">
    <text evidence="1">The sequence shown here is derived from an EMBL/GenBank/DDBJ whole genome shotgun (WGS) entry which is preliminary data.</text>
</comment>
<dbReference type="EMBL" id="JBHTEE010000001">
    <property type="protein sequence ID" value="MFC7605635.1"/>
    <property type="molecule type" value="Genomic_DNA"/>
</dbReference>
<dbReference type="RefSeq" id="WP_343965721.1">
    <property type="nucleotide sequence ID" value="NZ_BAAAGK010000034.1"/>
</dbReference>
<protein>
    <submittedName>
        <fullName evidence="1">Uncharacterized protein</fullName>
    </submittedName>
</protein>
<organism evidence="1 2">
    <name type="scientific">Streptosporangium amethystogenes subsp. fukuiense</name>
    <dbReference type="NCBI Taxonomy" id="698418"/>
    <lineage>
        <taxon>Bacteria</taxon>
        <taxon>Bacillati</taxon>
        <taxon>Actinomycetota</taxon>
        <taxon>Actinomycetes</taxon>
        <taxon>Streptosporangiales</taxon>
        <taxon>Streptosporangiaceae</taxon>
        <taxon>Streptosporangium</taxon>
    </lineage>
</organism>
<proteinExistence type="predicted"/>
<accession>A0ABW2TAA3</accession>
<keyword evidence="2" id="KW-1185">Reference proteome</keyword>
<sequence length="191" mass="20212">MTAESLHLIPLPERLRSLDPPPAEHVLALVEEEHARWRQLHDRLISLIAGLLDIAATGLPLNDVIDTLIGEATVGLDELVGTRIEAGEVAALLRAHGSVGTVETRGDTTTFRHACGSGQRYWRDNPGTATVAEGEVPGVPEGRPRYCARCVRSIATHGGSAWTVTPPPGPDVPCVWTVSAGAVSGPNDESP</sequence>
<evidence type="ECO:0000313" key="2">
    <source>
        <dbReference type="Proteomes" id="UP001596514"/>
    </source>
</evidence>
<reference evidence="2" key="1">
    <citation type="journal article" date="2019" name="Int. J. Syst. Evol. Microbiol.">
        <title>The Global Catalogue of Microorganisms (GCM) 10K type strain sequencing project: providing services to taxonomists for standard genome sequencing and annotation.</title>
        <authorList>
            <consortium name="The Broad Institute Genomics Platform"/>
            <consortium name="The Broad Institute Genome Sequencing Center for Infectious Disease"/>
            <person name="Wu L."/>
            <person name="Ma J."/>
        </authorList>
    </citation>
    <scope>NUCLEOTIDE SEQUENCE [LARGE SCALE GENOMIC DNA]</scope>
    <source>
        <strain evidence="2">JCM 10083</strain>
    </source>
</reference>
<evidence type="ECO:0000313" key="1">
    <source>
        <dbReference type="EMBL" id="MFC7605635.1"/>
    </source>
</evidence>